<dbReference type="Proteomes" id="UP000693946">
    <property type="component" value="Unassembled WGS sequence"/>
</dbReference>
<protein>
    <submittedName>
        <fullName evidence="1">Uncharacterized protein</fullName>
    </submittedName>
</protein>
<dbReference type="EMBL" id="JAGKHQ010000887">
    <property type="protein sequence ID" value="KAG7463290.1"/>
    <property type="molecule type" value="Genomic_DNA"/>
</dbReference>
<accession>A0AAV6PJQ5</accession>
<dbReference type="AlphaFoldDB" id="A0AAV6PJQ5"/>
<keyword evidence="2" id="KW-1185">Reference proteome</keyword>
<name>A0AAV6PJQ5_SOLSE</name>
<evidence type="ECO:0000313" key="2">
    <source>
        <dbReference type="Proteomes" id="UP000693946"/>
    </source>
</evidence>
<sequence>MRVTMVSPKGGPTRRCPRLPLTFRNLLHLVHRLSSDPQDTTSGQQSCSVCWSEFTRQKRRVNGLAFSVIYSKPRLQQHYRIMSSSYSSVTRTVSEMAIVFRLQKQDLPCQTGKFTMFIYSLRSVINPPKDDIHNMDNAQVSW</sequence>
<reference evidence="1 2" key="1">
    <citation type="journal article" date="2021" name="Sci. Rep.">
        <title>Chromosome anchoring in Senegalese sole (Solea senegalensis) reveals sex-associated markers and genome rearrangements in flatfish.</title>
        <authorList>
            <person name="Guerrero-Cozar I."/>
            <person name="Gomez-Garrido J."/>
            <person name="Berbel C."/>
            <person name="Martinez-Blanch J.F."/>
            <person name="Alioto T."/>
            <person name="Claros M.G."/>
            <person name="Gagnaire P.A."/>
            <person name="Manchado M."/>
        </authorList>
    </citation>
    <scope>NUCLEOTIDE SEQUENCE [LARGE SCALE GENOMIC DNA]</scope>
    <source>
        <strain evidence="1">Sse05_10M</strain>
    </source>
</reference>
<proteinExistence type="predicted"/>
<evidence type="ECO:0000313" key="1">
    <source>
        <dbReference type="EMBL" id="KAG7463290.1"/>
    </source>
</evidence>
<gene>
    <name evidence="1" type="ORF">JOB18_006597</name>
</gene>
<comment type="caution">
    <text evidence="1">The sequence shown here is derived from an EMBL/GenBank/DDBJ whole genome shotgun (WGS) entry which is preliminary data.</text>
</comment>
<organism evidence="1 2">
    <name type="scientific">Solea senegalensis</name>
    <name type="common">Senegalese sole</name>
    <dbReference type="NCBI Taxonomy" id="28829"/>
    <lineage>
        <taxon>Eukaryota</taxon>
        <taxon>Metazoa</taxon>
        <taxon>Chordata</taxon>
        <taxon>Craniata</taxon>
        <taxon>Vertebrata</taxon>
        <taxon>Euteleostomi</taxon>
        <taxon>Actinopterygii</taxon>
        <taxon>Neopterygii</taxon>
        <taxon>Teleostei</taxon>
        <taxon>Neoteleostei</taxon>
        <taxon>Acanthomorphata</taxon>
        <taxon>Carangaria</taxon>
        <taxon>Pleuronectiformes</taxon>
        <taxon>Pleuronectoidei</taxon>
        <taxon>Soleidae</taxon>
        <taxon>Solea</taxon>
    </lineage>
</organism>